<dbReference type="GO" id="GO:0052856">
    <property type="term" value="F:NAD(P)HX epimerase activity"/>
    <property type="evidence" value="ECO:0007669"/>
    <property type="project" value="UniProtKB-UniRule"/>
</dbReference>
<dbReference type="GO" id="GO:0005524">
    <property type="term" value="F:ATP binding"/>
    <property type="evidence" value="ECO:0007669"/>
    <property type="project" value="UniProtKB-UniRule"/>
</dbReference>
<keyword evidence="8 17" id="KW-0521">NADP</keyword>
<dbReference type="SUPFAM" id="SSF53613">
    <property type="entry name" value="Ribokinase-like"/>
    <property type="match status" value="1"/>
</dbReference>
<dbReference type="PROSITE" id="PS51385">
    <property type="entry name" value="YJEF_N"/>
    <property type="match status" value="1"/>
</dbReference>
<keyword evidence="5 18" id="KW-0479">Metal-binding</keyword>
<dbReference type="NCBIfam" id="TIGR00196">
    <property type="entry name" value="yjeF_cterm"/>
    <property type="match status" value="1"/>
</dbReference>
<evidence type="ECO:0000256" key="9">
    <source>
        <dbReference type="ARBA" id="ARBA00022958"/>
    </source>
</evidence>
<comment type="function">
    <text evidence="17">Catalyzes the dehydration of the S-form of NAD(P)HX at the expense of ADP, which is converted to AMP. Together with NAD(P)HX epimerase, which catalyzes the epimerization of the S- and R-forms, the enzyme allows the repair of both epimers of NAD(P)HX, a damaged form of NAD(P)H that is a result of enzymatic or heat-dependent hydration.</text>
</comment>
<dbReference type="EMBL" id="CP015405">
    <property type="protein sequence ID" value="ANU75673.1"/>
    <property type="molecule type" value="Genomic_DNA"/>
</dbReference>
<keyword evidence="13" id="KW-0511">Multifunctional enzyme</keyword>
<evidence type="ECO:0000256" key="4">
    <source>
        <dbReference type="ARBA" id="ARBA00009524"/>
    </source>
</evidence>
<comment type="catalytic activity">
    <reaction evidence="2 18 19">
        <text>(6R)-NADPHX = (6S)-NADPHX</text>
        <dbReference type="Rhea" id="RHEA:32227"/>
        <dbReference type="ChEBI" id="CHEBI:64076"/>
        <dbReference type="ChEBI" id="CHEBI:64077"/>
        <dbReference type="EC" id="5.1.99.6"/>
    </reaction>
</comment>
<feature type="domain" description="YjeF N-terminal" evidence="21">
    <location>
        <begin position="10"/>
        <end position="210"/>
    </location>
</feature>
<evidence type="ECO:0000256" key="12">
    <source>
        <dbReference type="ARBA" id="ARBA00023239"/>
    </source>
</evidence>
<reference evidence="22" key="1">
    <citation type="submission" date="2017-04" db="EMBL/GenBank/DDBJ databases">
        <title>Complete Genome Sequences of Twelve Strains of a Stable Defined Moderately Diverse Mouse Microbiota 2 (sDMDMm2).</title>
        <authorList>
            <person name="Uchimura Y."/>
            <person name="Wyss M."/>
            <person name="Brugiroux S."/>
            <person name="Limenitakis J.P."/>
            <person name="Stecher B."/>
            <person name="McCoy K.D."/>
            <person name="Macpherson A.J."/>
        </authorList>
    </citation>
    <scope>NUCLEOTIDE SEQUENCE</scope>
    <source>
        <strain evidence="22">YL58</strain>
    </source>
</reference>
<dbReference type="KEGG" id="byl:A4V09_07770"/>
<dbReference type="EC" id="5.1.99.6" evidence="19"/>
<feature type="binding site" evidence="18">
    <location>
        <position position="153"/>
    </location>
    <ligand>
        <name>(6S)-NADPHX</name>
        <dbReference type="ChEBI" id="CHEBI:64076"/>
    </ligand>
</feature>
<evidence type="ECO:0000256" key="10">
    <source>
        <dbReference type="ARBA" id="ARBA00023027"/>
    </source>
</evidence>
<feature type="binding site" evidence="18">
    <location>
        <begin position="124"/>
        <end position="130"/>
    </location>
    <ligand>
        <name>(6S)-NADPHX</name>
        <dbReference type="ChEBI" id="CHEBI:64076"/>
    </ligand>
</feature>
<dbReference type="RefSeq" id="WP_065541862.1">
    <property type="nucleotide sequence ID" value="NZ_CP015405.2"/>
</dbReference>
<evidence type="ECO:0000256" key="7">
    <source>
        <dbReference type="ARBA" id="ARBA00022840"/>
    </source>
</evidence>
<evidence type="ECO:0000313" key="22">
    <source>
        <dbReference type="EMBL" id="ANU75673.1"/>
    </source>
</evidence>
<keyword evidence="12 17" id="KW-0456">Lyase</keyword>
<comment type="subunit">
    <text evidence="17">Homotetramer.</text>
</comment>
<evidence type="ECO:0000256" key="18">
    <source>
        <dbReference type="HAMAP-Rule" id="MF_01966"/>
    </source>
</evidence>
<dbReference type="PIRSF" id="PIRSF017184">
    <property type="entry name" value="Nnr"/>
    <property type="match status" value="1"/>
</dbReference>
<evidence type="ECO:0000256" key="1">
    <source>
        <dbReference type="ARBA" id="ARBA00000013"/>
    </source>
</evidence>
<keyword evidence="9 18" id="KW-0630">Potassium</keyword>
<dbReference type="InterPro" id="IPR029056">
    <property type="entry name" value="Ribokinase-like"/>
</dbReference>
<comment type="catalytic activity">
    <reaction evidence="15 17 19">
        <text>(6S)-NADHX + ADP = AMP + phosphate + NADH + H(+)</text>
        <dbReference type="Rhea" id="RHEA:32223"/>
        <dbReference type="ChEBI" id="CHEBI:15378"/>
        <dbReference type="ChEBI" id="CHEBI:43474"/>
        <dbReference type="ChEBI" id="CHEBI:57945"/>
        <dbReference type="ChEBI" id="CHEBI:64074"/>
        <dbReference type="ChEBI" id="CHEBI:456215"/>
        <dbReference type="ChEBI" id="CHEBI:456216"/>
        <dbReference type="EC" id="4.2.1.136"/>
    </reaction>
</comment>
<dbReference type="HAMAP" id="MF_01965">
    <property type="entry name" value="NADHX_dehydratase"/>
    <property type="match status" value="1"/>
</dbReference>
<dbReference type="GO" id="GO:0046872">
    <property type="term" value="F:metal ion binding"/>
    <property type="evidence" value="ECO:0007669"/>
    <property type="project" value="UniProtKB-UniRule"/>
</dbReference>
<proteinExistence type="inferred from homology"/>
<dbReference type="InterPro" id="IPR030677">
    <property type="entry name" value="Nnr"/>
</dbReference>
<evidence type="ECO:0000256" key="15">
    <source>
        <dbReference type="ARBA" id="ARBA00048238"/>
    </source>
</evidence>
<name>A0A1C7IA25_9FIRM</name>
<comment type="similarity">
    <text evidence="3 19">In the N-terminal section; belongs to the NnrE/AIBP family.</text>
</comment>
<evidence type="ECO:0000259" key="21">
    <source>
        <dbReference type="PROSITE" id="PS51385"/>
    </source>
</evidence>
<dbReference type="STRING" id="1796616.A4V09_07770"/>
<evidence type="ECO:0000256" key="14">
    <source>
        <dbReference type="ARBA" id="ARBA00025153"/>
    </source>
</evidence>
<evidence type="ECO:0000256" key="16">
    <source>
        <dbReference type="ARBA" id="ARBA00049209"/>
    </source>
</evidence>
<evidence type="ECO:0000256" key="3">
    <source>
        <dbReference type="ARBA" id="ARBA00006001"/>
    </source>
</evidence>
<keyword evidence="23" id="KW-1185">Reference proteome</keyword>
<evidence type="ECO:0000256" key="6">
    <source>
        <dbReference type="ARBA" id="ARBA00022741"/>
    </source>
</evidence>
<keyword evidence="6 17" id="KW-0547">Nucleotide-binding</keyword>
<dbReference type="InterPro" id="IPR036652">
    <property type="entry name" value="YjeF_N_dom_sf"/>
</dbReference>
<dbReference type="GO" id="GO:0052855">
    <property type="term" value="F:ADP-dependent NAD(P)H-hydrate dehydratase activity"/>
    <property type="evidence" value="ECO:0007669"/>
    <property type="project" value="UniProtKB-UniRule"/>
</dbReference>
<feature type="binding site" evidence="17">
    <location>
        <position position="436"/>
    </location>
    <ligand>
        <name>AMP</name>
        <dbReference type="ChEBI" id="CHEBI:456215"/>
    </ligand>
</feature>
<comment type="similarity">
    <text evidence="18">Belongs to the NnrE/AIBP family.</text>
</comment>
<feature type="domain" description="YjeF C-terminal" evidence="20">
    <location>
        <begin position="219"/>
        <end position="496"/>
    </location>
</feature>
<dbReference type="PANTHER" id="PTHR12592:SF0">
    <property type="entry name" value="ATP-DEPENDENT (S)-NAD(P)H-HYDRATE DEHYDRATASE"/>
    <property type="match status" value="1"/>
</dbReference>
<feature type="binding site" evidence="18">
    <location>
        <position position="59"/>
    </location>
    <ligand>
        <name>K(+)</name>
        <dbReference type="ChEBI" id="CHEBI:29103"/>
    </ligand>
</feature>
<keyword evidence="11 18" id="KW-0413">Isomerase</keyword>
<protein>
    <recommendedName>
        <fullName evidence="19">Bifunctional NAD(P)H-hydrate repair enzyme</fullName>
    </recommendedName>
    <alternativeName>
        <fullName evidence="19">Nicotinamide nucleotide repair protein</fullName>
    </alternativeName>
    <domain>
        <recommendedName>
            <fullName evidence="19">ADP-dependent (S)-NAD(P)H-hydrate dehydratase</fullName>
            <ecNumber evidence="19">4.2.1.136</ecNumber>
        </recommendedName>
        <alternativeName>
            <fullName evidence="19">ADP-dependent NAD(P)HX dehydratase</fullName>
        </alternativeName>
    </domain>
    <domain>
        <recommendedName>
            <fullName evidence="19">NAD(P)H-hydrate epimerase</fullName>
            <ecNumber evidence="19">5.1.99.6</ecNumber>
        </recommendedName>
    </domain>
</protein>
<accession>A0A1C7IA25</accession>
<sequence>MKQIVTGGQMKFLDDYTIRKIGIPSLVLMERAALSVYQALLEEKFPLKKVLVLCGTGNNGGDGVAVARMLHVTGVSADICILGKKDHYTEEMRKQVNIAENYHISFVKNAVPAEYTTIVDAVFGVGLSREVDGIYRDTIEALNRSEARIMAVDIPSGISADTGKVLGCAVKADVTVTFAYEKAGLLFYPGASYAGKVRTADIGIYKLPRNDFELSVLRCEEKDLYRIPERKPDGNKGTYGKIFLAAGSRDISGAAYLSACAALRTGAGMIKVHTREENRQVLTTMLPEAMYSFYDDEEIKKEQIQEGLTWADVIGVGPGLGTGQQAEDILYTILAEGGKPLLIDADGLNLLAGRMEVLTQYPAPILITPHLGEFSRISGVSVKEWKEAPLYLTRRFAQKYHLTVVCKDSRTVISDGSEEIFINTSGNSGMATAGSGDVLFGILMGLLAQGLTAKEAAPLGVYFHGMAGDLAASQKGEYSMIAGDMITQTTEILKKRGTVL</sequence>
<dbReference type="Gene3D" id="3.40.1190.20">
    <property type="match status" value="1"/>
</dbReference>
<feature type="binding site" evidence="18">
    <location>
        <position position="156"/>
    </location>
    <ligand>
        <name>K(+)</name>
        <dbReference type="ChEBI" id="CHEBI:29103"/>
    </ligand>
</feature>
<evidence type="ECO:0000256" key="2">
    <source>
        <dbReference type="ARBA" id="ARBA00000909"/>
    </source>
</evidence>
<evidence type="ECO:0000259" key="20">
    <source>
        <dbReference type="PROSITE" id="PS51383"/>
    </source>
</evidence>
<comment type="catalytic activity">
    <reaction evidence="16 17 19">
        <text>(6S)-NADPHX + ADP = AMP + phosphate + NADPH + H(+)</text>
        <dbReference type="Rhea" id="RHEA:32235"/>
        <dbReference type="ChEBI" id="CHEBI:15378"/>
        <dbReference type="ChEBI" id="CHEBI:43474"/>
        <dbReference type="ChEBI" id="CHEBI:57783"/>
        <dbReference type="ChEBI" id="CHEBI:64076"/>
        <dbReference type="ChEBI" id="CHEBI:456215"/>
        <dbReference type="ChEBI" id="CHEBI:456216"/>
        <dbReference type="EC" id="4.2.1.136"/>
    </reaction>
</comment>
<dbReference type="NCBIfam" id="TIGR00197">
    <property type="entry name" value="yjeF_nterm"/>
    <property type="match status" value="1"/>
</dbReference>
<feature type="binding site" evidence="18">
    <location>
        <position position="120"/>
    </location>
    <ligand>
        <name>K(+)</name>
        <dbReference type="ChEBI" id="CHEBI:29103"/>
    </ligand>
</feature>
<organism evidence="22 23">
    <name type="scientific">Blautia pseudococcoides</name>
    <dbReference type="NCBI Taxonomy" id="1796616"/>
    <lineage>
        <taxon>Bacteria</taxon>
        <taxon>Bacillati</taxon>
        <taxon>Bacillota</taxon>
        <taxon>Clostridia</taxon>
        <taxon>Lachnospirales</taxon>
        <taxon>Lachnospiraceae</taxon>
        <taxon>Blautia</taxon>
    </lineage>
</organism>
<dbReference type="InterPro" id="IPR000631">
    <property type="entry name" value="CARKD"/>
</dbReference>
<dbReference type="PROSITE" id="PS51383">
    <property type="entry name" value="YJEF_C_3"/>
    <property type="match status" value="1"/>
</dbReference>
<dbReference type="Pfam" id="PF03853">
    <property type="entry name" value="YjeF_N"/>
    <property type="match status" value="1"/>
</dbReference>
<comment type="function">
    <text evidence="18">Catalyzes the epimerization of the S- and R-forms of NAD(P)HX, a damaged form of NAD(P)H that is a result of enzymatic or heat-dependent hydration. This is a prerequisite for the S-specific NAD(P)H-hydrate dehydratase to allow the repair of both epimers of NAD(P)HX.</text>
</comment>
<feature type="binding site" evidence="17">
    <location>
        <begin position="407"/>
        <end position="411"/>
    </location>
    <ligand>
        <name>AMP</name>
        <dbReference type="ChEBI" id="CHEBI:456215"/>
    </ligand>
</feature>
<evidence type="ECO:0000256" key="13">
    <source>
        <dbReference type="ARBA" id="ARBA00023268"/>
    </source>
</evidence>
<evidence type="ECO:0000313" key="23">
    <source>
        <dbReference type="Proteomes" id="UP000092574"/>
    </source>
</evidence>
<dbReference type="CDD" id="cd01171">
    <property type="entry name" value="YXKO-related"/>
    <property type="match status" value="1"/>
</dbReference>
<dbReference type="SUPFAM" id="SSF64153">
    <property type="entry name" value="YjeF N-terminal domain-like"/>
    <property type="match status" value="1"/>
</dbReference>
<feature type="binding site" evidence="18">
    <location>
        <begin position="58"/>
        <end position="62"/>
    </location>
    <ligand>
        <name>(6S)-NADPHX</name>
        <dbReference type="ChEBI" id="CHEBI:64076"/>
    </ligand>
</feature>
<evidence type="ECO:0000256" key="19">
    <source>
        <dbReference type="PIRNR" id="PIRNR017184"/>
    </source>
</evidence>
<dbReference type="OrthoDB" id="9806925at2"/>
<evidence type="ECO:0000256" key="17">
    <source>
        <dbReference type="HAMAP-Rule" id="MF_01965"/>
    </source>
</evidence>
<comment type="function">
    <text evidence="14 19">Bifunctional enzyme that catalyzes the epimerization of the S- and R-forms of NAD(P)HX and the dehydration of the S-form of NAD(P)HX at the expense of ADP, which is converted to AMP. This allows the repair of both epimers of NAD(P)HX, a damaged form of NAD(P)H that is a result of enzymatic or heat-dependent hydration.</text>
</comment>
<dbReference type="Pfam" id="PF01256">
    <property type="entry name" value="Carb_kinase"/>
    <property type="match status" value="1"/>
</dbReference>
<dbReference type="HAMAP" id="MF_01966">
    <property type="entry name" value="NADHX_epimerase"/>
    <property type="match status" value="1"/>
</dbReference>
<feature type="binding site" evidence="17">
    <location>
        <position position="254"/>
    </location>
    <ligand>
        <name>(6S)-NADPHX</name>
        <dbReference type="ChEBI" id="CHEBI:64076"/>
    </ligand>
</feature>
<comment type="similarity">
    <text evidence="17">Belongs to the NnrD/CARKD family.</text>
</comment>
<dbReference type="Gene3D" id="3.40.50.10260">
    <property type="entry name" value="YjeF N-terminal domain"/>
    <property type="match status" value="1"/>
</dbReference>
<dbReference type="GO" id="GO:0110051">
    <property type="term" value="P:metabolite repair"/>
    <property type="evidence" value="ECO:0007669"/>
    <property type="project" value="TreeGrafter"/>
</dbReference>
<evidence type="ECO:0000256" key="8">
    <source>
        <dbReference type="ARBA" id="ARBA00022857"/>
    </source>
</evidence>
<feature type="binding site" evidence="17">
    <location>
        <position position="370"/>
    </location>
    <ligand>
        <name>(6S)-NADPHX</name>
        <dbReference type="ChEBI" id="CHEBI:64076"/>
    </ligand>
</feature>
<keyword evidence="7 17" id="KW-0067">ATP-binding</keyword>
<evidence type="ECO:0000256" key="11">
    <source>
        <dbReference type="ARBA" id="ARBA00023235"/>
    </source>
</evidence>
<dbReference type="AlphaFoldDB" id="A0A1C7IA25"/>
<dbReference type="PANTHER" id="PTHR12592">
    <property type="entry name" value="ATP-DEPENDENT (S)-NAD(P)H-HYDRATE DEHYDRATASE FAMILY MEMBER"/>
    <property type="match status" value="1"/>
</dbReference>
<comment type="cofactor">
    <cofactor evidence="17">
        <name>Mg(2+)</name>
        <dbReference type="ChEBI" id="CHEBI:18420"/>
    </cofactor>
</comment>
<comment type="catalytic activity">
    <reaction evidence="1 18 19">
        <text>(6R)-NADHX = (6S)-NADHX</text>
        <dbReference type="Rhea" id="RHEA:32215"/>
        <dbReference type="ChEBI" id="CHEBI:64074"/>
        <dbReference type="ChEBI" id="CHEBI:64075"/>
        <dbReference type="EC" id="5.1.99.6"/>
    </reaction>
</comment>
<dbReference type="Proteomes" id="UP000092574">
    <property type="component" value="Chromosome"/>
</dbReference>
<comment type="similarity">
    <text evidence="4 19">In the C-terminal section; belongs to the NnrD/CARKD family.</text>
</comment>
<feature type="binding site" evidence="17">
    <location>
        <position position="437"/>
    </location>
    <ligand>
        <name>(6S)-NADPHX</name>
        <dbReference type="ChEBI" id="CHEBI:64076"/>
    </ligand>
</feature>
<feature type="binding site" evidence="18">
    <location>
        <position position="135"/>
    </location>
    <ligand>
        <name>(6S)-NADPHX</name>
        <dbReference type="ChEBI" id="CHEBI:64076"/>
    </ligand>
</feature>
<dbReference type="GO" id="GO:0046496">
    <property type="term" value="P:nicotinamide nucleotide metabolic process"/>
    <property type="evidence" value="ECO:0007669"/>
    <property type="project" value="UniProtKB-UniRule"/>
</dbReference>
<dbReference type="InterPro" id="IPR004443">
    <property type="entry name" value="YjeF_N_dom"/>
</dbReference>
<feature type="binding site" evidence="17">
    <location>
        <position position="319"/>
    </location>
    <ligand>
        <name>(6S)-NADPHX</name>
        <dbReference type="ChEBI" id="CHEBI:64076"/>
    </ligand>
</feature>
<evidence type="ECO:0000256" key="5">
    <source>
        <dbReference type="ARBA" id="ARBA00022723"/>
    </source>
</evidence>
<keyword evidence="10 17" id="KW-0520">NAD</keyword>
<comment type="cofactor">
    <cofactor evidence="18 19">
        <name>K(+)</name>
        <dbReference type="ChEBI" id="CHEBI:29103"/>
    </cofactor>
    <text evidence="18 19">Binds 1 potassium ion per subunit.</text>
</comment>
<gene>
    <name evidence="18" type="primary">nnrE</name>
    <name evidence="17" type="synonym">nnrD</name>
    <name evidence="22" type="ORF">A4V09_07770</name>
</gene>
<dbReference type="EC" id="4.2.1.136" evidence="19"/>